<keyword evidence="4" id="KW-0175">Coiled coil</keyword>
<evidence type="ECO:0000256" key="2">
    <source>
        <dbReference type="ARBA" id="ARBA00023125"/>
    </source>
</evidence>
<dbReference type="SMART" id="SM00347">
    <property type="entry name" value="HTH_MARR"/>
    <property type="match status" value="1"/>
</dbReference>
<feature type="domain" description="HTH marR-type" evidence="5">
    <location>
        <begin position="1"/>
        <end position="135"/>
    </location>
</feature>
<evidence type="ECO:0000256" key="3">
    <source>
        <dbReference type="ARBA" id="ARBA00023163"/>
    </source>
</evidence>
<keyword evidence="7" id="KW-1185">Reference proteome</keyword>
<dbReference type="Gene3D" id="1.10.10.10">
    <property type="entry name" value="Winged helix-like DNA-binding domain superfamily/Winged helix DNA-binding domain"/>
    <property type="match status" value="1"/>
</dbReference>
<dbReference type="PROSITE" id="PS50995">
    <property type="entry name" value="HTH_MARR_2"/>
    <property type="match status" value="1"/>
</dbReference>
<gene>
    <name evidence="6" type="ordered locus">Desaci_2376</name>
</gene>
<dbReference type="GO" id="GO:0003677">
    <property type="term" value="F:DNA binding"/>
    <property type="evidence" value="ECO:0007669"/>
    <property type="project" value="UniProtKB-KW"/>
</dbReference>
<organism evidence="6 7">
    <name type="scientific">Desulfosporosinus acidiphilus (strain DSM 22704 / JCM 16185 / SJ4)</name>
    <dbReference type="NCBI Taxonomy" id="646529"/>
    <lineage>
        <taxon>Bacteria</taxon>
        <taxon>Bacillati</taxon>
        <taxon>Bacillota</taxon>
        <taxon>Clostridia</taxon>
        <taxon>Eubacteriales</taxon>
        <taxon>Desulfitobacteriaceae</taxon>
        <taxon>Desulfosporosinus</taxon>
    </lineage>
</organism>
<evidence type="ECO:0000313" key="6">
    <source>
        <dbReference type="EMBL" id="AFM41329.1"/>
    </source>
</evidence>
<dbReference type="InterPro" id="IPR036388">
    <property type="entry name" value="WH-like_DNA-bd_sf"/>
</dbReference>
<keyword evidence="2" id="KW-0238">DNA-binding</keyword>
<keyword evidence="1" id="KW-0805">Transcription regulation</keyword>
<dbReference type="PRINTS" id="PR00598">
    <property type="entry name" value="HTHMARR"/>
</dbReference>
<evidence type="ECO:0000256" key="1">
    <source>
        <dbReference type="ARBA" id="ARBA00023015"/>
    </source>
</evidence>
<accession>I4D6A5</accession>
<proteinExistence type="predicted"/>
<dbReference type="InterPro" id="IPR023187">
    <property type="entry name" value="Tscrpt_reg_MarR-type_CS"/>
</dbReference>
<dbReference type="EMBL" id="CP003639">
    <property type="protein sequence ID" value="AFM41329.1"/>
    <property type="molecule type" value="Genomic_DNA"/>
</dbReference>
<dbReference type="InterPro" id="IPR036390">
    <property type="entry name" value="WH_DNA-bd_sf"/>
</dbReference>
<reference evidence="6 7" key="1">
    <citation type="journal article" date="2012" name="J. Bacteriol.">
        <title>Complete genome sequences of Desulfosporosinus orientis DSM765T, Desulfosporosinus youngiae DSM17734T, Desulfosporosinus meridiei DSM13257T, and Desulfosporosinus acidiphilus DSM22704T.</title>
        <authorList>
            <person name="Pester M."/>
            <person name="Brambilla E."/>
            <person name="Alazard D."/>
            <person name="Rattei T."/>
            <person name="Weinmaier T."/>
            <person name="Han J."/>
            <person name="Lucas S."/>
            <person name="Lapidus A."/>
            <person name="Cheng J.F."/>
            <person name="Goodwin L."/>
            <person name="Pitluck S."/>
            <person name="Peters L."/>
            <person name="Ovchinnikova G."/>
            <person name="Teshima H."/>
            <person name="Detter J.C."/>
            <person name="Han C.S."/>
            <person name="Tapia R."/>
            <person name="Land M.L."/>
            <person name="Hauser L."/>
            <person name="Kyrpides N.C."/>
            <person name="Ivanova N.N."/>
            <person name="Pagani I."/>
            <person name="Huntmann M."/>
            <person name="Wei C.L."/>
            <person name="Davenport K.W."/>
            <person name="Daligault H."/>
            <person name="Chain P.S."/>
            <person name="Chen A."/>
            <person name="Mavromatis K."/>
            <person name="Markowitz V."/>
            <person name="Szeto E."/>
            <person name="Mikhailova N."/>
            <person name="Pati A."/>
            <person name="Wagner M."/>
            <person name="Woyke T."/>
            <person name="Ollivier B."/>
            <person name="Klenk H.P."/>
            <person name="Spring S."/>
            <person name="Loy A."/>
        </authorList>
    </citation>
    <scope>NUCLEOTIDE SEQUENCE [LARGE SCALE GENOMIC DNA]</scope>
    <source>
        <strain evidence="7">DSM 22704 / JCM 16185 / SJ4</strain>
    </source>
</reference>
<dbReference type="Proteomes" id="UP000002892">
    <property type="component" value="Chromosome"/>
</dbReference>
<dbReference type="Pfam" id="PF01047">
    <property type="entry name" value="MarR"/>
    <property type="match status" value="1"/>
</dbReference>
<dbReference type="KEGG" id="dai:Desaci_2376"/>
<dbReference type="eggNOG" id="COG1846">
    <property type="taxonomic scope" value="Bacteria"/>
</dbReference>
<protein>
    <submittedName>
        <fullName evidence="6">Transcriptional regulator</fullName>
    </submittedName>
</protein>
<dbReference type="RefSeq" id="WP_014827329.1">
    <property type="nucleotide sequence ID" value="NC_018068.1"/>
</dbReference>
<sequence>MKNEYLIGRYISTLYRYGQSYSTKRLETLNIGSGYGLMMRLYRQDGQSQEELSNFLKIDKGTTAKTLKRLEDEGYLLRKIDEKDRRAYKVFLTPKGYSVIPEIQSVIMDWENLITSGFNDEEIRKVEAILRRMAENAANYKIELEEKEREKSGL</sequence>
<feature type="coiled-coil region" evidence="4">
    <location>
        <begin position="123"/>
        <end position="150"/>
    </location>
</feature>
<dbReference type="AlphaFoldDB" id="I4D6A5"/>
<dbReference type="SUPFAM" id="SSF46785">
    <property type="entry name" value="Winged helix' DNA-binding domain"/>
    <property type="match status" value="1"/>
</dbReference>
<dbReference type="PROSITE" id="PS01117">
    <property type="entry name" value="HTH_MARR_1"/>
    <property type="match status" value="1"/>
</dbReference>
<dbReference type="STRING" id="646529.Desaci_2376"/>
<evidence type="ECO:0000259" key="5">
    <source>
        <dbReference type="PROSITE" id="PS50995"/>
    </source>
</evidence>
<dbReference type="GO" id="GO:0003700">
    <property type="term" value="F:DNA-binding transcription factor activity"/>
    <property type="evidence" value="ECO:0007669"/>
    <property type="project" value="InterPro"/>
</dbReference>
<dbReference type="HOGENOM" id="CLU_083287_18_0_9"/>
<dbReference type="OrthoDB" id="6462103at2"/>
<dbReference type="PANTHER" id="PTHR42756:SF2">
    <property type="entry name" value="MARR FAMILY REGULATORY PROTEIN"/>
    <property type="match status" value="1"/>
</dbReference>
<name>I4D6A5_DESAJ</name>
<evidence type="ECO:0000256" key="4">
    <source>
        <dbReference type="SAM" id="Coils"/>
    </source>
</evidence>
<dbReference type="PANTHER" id="PTHR42756">
    <property type="entry name" value="TRANSCRIPTIONAL REGULATOR, MARR"/>
    <property type="match status" value="1"/>
</dbReference>
<evidence type="ECO:0000313" key="7">
    <source>
        <dbReference type="Proteomes" id="UP000002892"/>
    </source>
</evidence>
<dbReference type="InterPro" id="IPR000835">
    <property type="entry name" value="HTH_MarR-typ"/>
</dbReference>
<keyword evidence="3" id="KW-0804">Transcription</keyword>